<accession>B0VVF8</accession>
<evidence type="ECO:0000313" key="4">
    <source>
        <dbReference type="EMBL" id="CAP02988.1"/>
    </source>
</evidence>
<sequence length="494" mass="56485">MTELIKHPYKYFAYELEFAKREAEILLKDPDLVDTANGFFSNKEASNDVLKRLVYFSSVIKSDQSISQTTQALLEKTATNTKRQATRYSVHGLHEYKGKFNPQVVKALLNMFEVKKGDHVLDPFCGSGTSLIESAHLGIHANGTDINPLAVYIANAKLEALKIDAVYIREELEIVLEHVHDFKLNEDIEDKRVEYLLSWFDRDIYEILEKLKNTIEIYALKSKSILLVLASNLLREYSQQDPNDLRIRRRKSPLPEAPFLQVFKDSVLNFIERKSFVNQYIEECPQTSKAINIDIRNIKAEDFEIKFDAALTSPPYATALPYIDTQRLSLVWLGLIPATEILPLESRLIGSREVRGKVAKDNLFNGLLSNLDNLPQAQADYCMMLQKALTDEDGFRRQAVPTLLYRYFVGMKKMFHAVHSIMKPDAPFGLIVGGNHTVLSGQRFDIDTPQHLAEIAEQCGWKHVESIPLQTYQRYGYHQNNAINTETLVILRSI</sequence>
<geneLocation type="plasmid" evidence="4 5">
    <name>p3ABSDF</name>
</geneLocation>
<keyword evidence="4" id="KW-0614">Plasmid</keyword>
<dbReference type="HOGENOM" id="CLU_545945_0_0_6"/>
<protein>
    <submittedName>
        <fullName evidence="4">Methyltransferase Cytosine (N4) specific (C2-like)</fullName>
        <ecNumber evidence="4">2.1.1.113</ecNumber>
    </submittedName>
</protein>
<evidence type="ECO:0000259" key="3">
    <source>
        <dbReference type="Pfam" id="PF01170"/>
    </source>
</evidence>
<dbReference type="Proteomes" id="UP000001741">
    <property type="component" value="Plasmid p3ABSDF"/>
</dbReference>
<dbReference type="InterPro" id="IPR029063">
    <property type="entry name" value="SAM-dependent_MTases_sf"/>
</dbReference>
<dbReference type="InterPro" id="IPR053943">
    <property type="entry name" value="RlmKL-like_Mtase_CS"/>
</dbReference>
<proteinExistence type="predicted"/>
<dbReference type="REBASE" id="17288">
    <property type="entry name" value="M2.AbaSORF13P"/>
</dbReference>
<dbReference type="EMBL" id="CU468233">
    <property type="protein sequence ID" value="CAP02988.1"/>
    <property type="molecule type" value="Genomic_DNA"/>
</dbReference>
<dbReference type="InterPro" id="IPR000241">
    <property type="entry name" value="RlmKL-like_Mtase"/>
</dbReference>
<dbReference type="PANTHER" id="PTHR13370">
    <property type="entry name" value="RNA METHYLASE-RELATED"/>
    <property type="match status" value="1"/>
</dbReference>
<dbReference type="PROSITE" id="PS01261">
    <property type="entry name" value="UPF0020"/>
    <property type="match status" value="1"/>
</dbReference>
<feature type="domain" description="Ribosomal RNA large subunit methyltransferase K/L-like methyltransferase" evidence="3">
    <location>
        <begin position="96"/>
        <end position="142"/>
    </location>
</feature>
<organism evidence="4 5">
    <name type="scientific">Acinetobacter baumannii (strain SDF)</name>
    <dbReference type="NCBI Taxonomy" id="509170"/>
    <lineage>
        <taxon>Bacteria</taxon>
        <taxon>Pseudomonadati</taxon>
        <taxon>Pseudomonadota</taxon>
        <taxon>Gammaproteobacteria</taxon>
        <taxon>Moraxellales</taxon>
        <taxon>Moraxellaceae</taxon>
        <taxon>Acinetobacter</taxon>
        <taxon>Acinetobacter calcoaceticus/baumannii complex</taxon>
    </lineage>
</organism>
<dbReference type="SUPFAM" id="SSF53335">
    <property type="entry name" value="S-adenosyl-L-methionine-dependent methyltransferases"/>
    <property type="match status" value="2"/>
</dbReference>
<dbReference type="KEGG" id="abm:ABSDF_p30014"/>
<dbReference type="PANTHER" id="PTHR13370:SF3">
    <property type="entry name" value="TRNA (GUANINE(10)-N2)-METHYLTRANSFERASE HOMOLOG"/>
    <property type="match status" value="1"/>
</dbReference>
<gene>
    <name evidence="4" type="ORF">ABSDF_p30014</name>
</gene>
<evidence type="ECO:0000256" key="1">
    <source>
        <dbReference type="ARBA" id="ARBA00022603"/>
    </source>
</evidence>
<evidence type="ECO:0000256" key="2">
    <source>
        <dbReference type="ARBA" id="ARBA00022679"/>
    </source>
</evidence>
<dbReference type="Pfam" id="PF01170">
    <property type="entry name" value="UPF0020"/>
    <property type="match status" value="1"/>
</dbReference>
<name>B0VVF8_ACIBS</name>
<reference evidence="4 5" key="1">
    <citation type="journal article" date="2008" name="PLoS ONE">
        <title>Comparative analysis of Acinetobacters: three genomes for three lifestyles.</title>
        <authorList>
            <person name="Vallenet D."/>
            <person name="Nordmann P."/>
            <person name="Barbe V."/>
            <person name="Poirel L."/>
            <person name="Mangenot S."/>
            <person name="Bataille E."/>
            <person name="Dossat C."/>
            <person name="Gas S."/>
            <person name="Kreimeyer A."/>
            <person name="Lenoble P."/>
            <person name="Oztas S."/>
            <person name="Poulain J."/>
            <person name="Segurens B."/>
            <person name="Robert C."/>
            <person name="Abergel C."/>
            <person name="Claverie J.M."/>
            <person name="Raoult D."/>
            <person name="Medigue C."/>
            <person name="Weissenbach J."/>
            <person name="Cruveiller S."/>
        </authorList>
    </citation>
    <scope>NUCLEOTIDE SEQUENCE [LARGE SCALE GENOMIC DNA]</scope>
    <source>
        <strain evidence="4 5">SDF</strain>
        <plasmid evidence="5">p3ABSDF</plasmid>
    </source>
</reference>
<dbReference type="EC" id="2.1.1.113" evidence="4"/>
<evidence type="ECO:0000313" key="5">
    <source>
        <dbReference type="Proteomes" id="UP000001741"/>
    </source>
</evidence>
<dbReference type="AlphaFoldDB" id="B0VVF8"/>
<dbReference type="GO" id="GO:0015667">
    <property type="term" value="F:site-specific DNA-methyltransferase (cytosine-N4-specific) activity"/>
    <property type="evidence" value="ECO:0007669"/>
    <property type="project" value="UniProtKB-EC"/>
</dbReference>
<keyword evidence="2 4" id="KW-0808">Transferase</keyword>
<keyword evidence="1 4" id="KW-0489">Methyltransferase</keyword>
<dbReference type="Gene3D" id="3.40.50.150">
    <property type="entry name" value="Vaccinia Virus protein VP39"/>
    <property type="match status" value="2"/>
</dbReference>
<dbReference type="GO" id="GO:0032259">
    <property type="term" value="P:methylation"/>
    <property type="evidence" value="ECO:0007669"/>
    <property type="project" value="UniProtKB-KW"/>
</dbReference>
<dbReference type="GO" id="GO:0005737">
    <property type="term" value="C:cytoplasm"/>
    <property type="evidence" value="ECO:0007669"/>
    <property type="project" value="TreeGrafter"/>
</dbReference>